<dbReference type="Pfam" id="PF04411">
    <property type="entry name" value="PDDEXK_7"/>
    <property type="match status" value="1"/>
</dbReference>
<dbReference type="InterPro" id="IPR007505">
    <property type="entry name" value="PDDEXK_7"/>
</dbReference>
<evidence type="ECO:0000313" key="2">
    <source>
        <dbReference type="EMBL" id="MDT0602003.1"/>
    </source>
</evidence>
<evidence type="ECO:0000313" key="3">
    <source>
        <dbReference type="Proteomes" id="UP001266357"/>
    </source>
</evidence>
<reference evidence="2 3" key="1">
    <citation type="submission" date="2023-09" db="EMBL/GenBank/DDBJ databases">
        <authorList>
            <person name="Rey-Velasco X."/>
        </authorList>
    </citation>
    <scope>NUCLEOTIDE SEQUENCE [LARGE SCALE GENOMIC DNA]</scope>
    <source>
        <strain evidence="2 3">W431</strain>
    </source>
</reference>
<sequence>MDLPENILEAKYVRIKWQDKASALSIKESKDCIEITRGRNTDFELEATAFSKVELGITGQLAFNLLDEKIKDPLYFERANGDKSQLIPVIDNATKRTWWVEGEVWFKGKRENKREDRRWESEIFRSAGKVKLRVGKYSCLIKIRSHSFTYEQLQNYLQDFKNELWYLILHETSYISAPVKEKKVKILDDSSLEYFHRYISFVEKIVDKPKSELREIQELKSLRQVKPTPRTFMEIASSGFKSQLTSRAYKPSYNVPENQYVLFTVNRLYNLLSNLGKVSSYVSTSLDEKVKAQEERLASFSDTIKINKQAVESDYKELKKAVLWERQMINKALAEQPLNPYSPDLIDFDDSCELTLGKQLEYSQSLSFFHHSGLKVLEQGEYYRIEFDNIFASILKPYNTYRFKAKVSYFTGMRNNKIVHNLVFRIVEGLELVNSKTEQKLKSLVKQAKKLKEDNWIRPVTKSERTDQEQEKTEIKALIESANDAITRNNNLSSKLSPTLKRLRNVLKKLQNLNIKQNSVFPNSMSFIQNPNYQGVHKLYKEIQTLSGIDENLFKGLEEAEEIGILNTSLIYERWCFLQIIKVLIDKFRFLPEEQWKSKLLAQIVNVEPSKVRNVQIQFENSETYRQISLWYEKELPLNKGKSTPRRADFVIDLDSNFTDSSPKNKRMVLDAKFYENIKAMGGISEVVNELYNAKNYSESGENKVFILHPSLKAVPEIKTPQDWAVNNFMGETQLFNWDEYFPNHRYGALLLSPIHSKGKYLDSLQMALGMFFQYGIESNGLGEEGYNDWVIHQHGVNKEFGINPMPKEKLFCVVCGNTEHEVQIKSTPRGIKWICNCTDCKHQTFINYCGSCRNRLFKHGKHWSYHATQSMQPYNIKCPSCGEIALERE</sequence>
<accession>A0ABU2ZVP8</accession>
<evidence type="ECO:0000256" key="1">
    <source>
        <dbReference type="SAM" id="Coils"/>
    </source>
</evidence>
<organism evidence="2 3">
    <name type="scientific">Thalassotalea castellviae</name>
    <dbReference type="NCBI Taxonomy" id="3075612"/>
    <lineage>
        <taxon>Bacteria</taxon>
        <taxon>Pseudomonadati</taxon>
        <taxon>Pseudomonadota</taxon>
        <taxon>Gammaproteobacteria</taxon>
        <taxon>Alteromonadales</taxon>
        <taxon>Colwelliaceae</taxon>
        <taxon>Thalassotalea</taxon>
    </lineage>
</organism>
<feature type="coiled-coil region" evidence="1">
    <location>
        <begin position="427"/>
        <end position="485"/>
    </location>
</feature>
<keyword evidence="3" id="KW-1185">Reference proteome</keyword>
<comment type="caution">
    <text evidence="2">The sequence shown here is derived from an EMBL/GenBank/DDBJ whole genome shotgun (WGS) entry which is preliminary data.</text>
</comment>
<dbReference type="RefSeq" id="WP_311575372.1">
    <property type="nucleotide sequence ID" value="NZ_JAVRIF010000001.1"/>
</dbReference>
<name>A0ABU2ZVP8_9GAMM</name>
<proteinExistence type="predicted"/>
<keyword evidence="1" id="KW-0175">Coiled coil</keyword>
<gene>
    <name evidence="2" type="ORF">RM573_00140</name>
</gene>
<dbReference type="Proteomes" id="UP001266357">
    <property type="component" value="Unassembled WGS sequence"/>
</dbReference>
<dbReference type="EMBL" id="JAVRIF010000001">
    <property type="protein sequence ID" value="MDT0602003.1"/>
    <property type="molecule type" value="Genomic_DNA"/>
</dbReference>
<protein>
    <submittedName>
        <fullName evidence="2">Nuclease domain-containing protein</fullName>
    </submittedName>
</protein>